<keyword evidence="5 6" id="KW-0804">Transcription</keyword>
<protein>
    <recommendedName>
        <fullName evidence="6">RNA polymerase sigma factor</fullName>
    </recommendedName>
</protein>
<evidence type="ECO:0000313" key="9">
    <source>
        <dbReference type="EMBL" id="MCX7570064.1"/>
    </source>
</evidence>
<dbReference type="InterPro" id="IPR014284">
    <property type="entry name" value="RNA_pol_sigma-70_dom"/>
</dbReference>
<dbReference type="Gene3D" id="1.10.10.10">
    <property type="entry name" value="Winged helix-like DNA-binding domain superfamily/Winged helix DNA-binding domain"/>
    <property type="match status" value="1"/>
</dbReference>
<dbReference type="Pfam" id="PF04542">
    <property type="entry name" value="Sigma70_r2"/>
    <property type="match status" value="1"/>
</dbReference>
<feature type="domain" description="RNA polymerase sigma factor 70 region 4 type 2" evidence="8">
    <location>
        <begin position="107"/>
        <end position="158"/>
    </location>
</feature>
<dbReference type="InterPro" id="IPR007627">
    <property type="entry name" value="RNA_pol_sigma70_r2"/>
</dbReference>
<comment type="similarity">
    <text evidence="1 6">Belongs to the sigma-70 factor family. ECF subfamily.</text>
</comment>
<proteinExistence type="inferred from homology"/>
<gene>
    <name evidence="9" type="ORF">OS242_08810</name>
</gene>
<accession>A0ABT3X5S1</accession>
<dbReference type="InterPro" id="IPR013249">
    <property type="entry name" value="RNA_pol_sigma70_r4_t2"/>
</dbReference>
<dbReference type="InterPro" id="IPR000838">
    <property type="entry name" value="RNA_pol_sigma70_ECF_CS"/>
</dbReference>
<keyword evidence="2 6" id="KW-0805">Transcription regulation</keyword>
<evidence type="ECO:0000259" key="7">
    <source>
        <dbReference type="Pfam" id="PF04542"/>
    </source>
</evidence>
<dbReference type="InterPro" id="IPR039425">
    <property type="entry name" value="RNA_pol_sigma-70-like"/>
</dbReference>
<dbReference type="Pfam" id="PF08281">
    <property type="entry name" value="Sigma70_r4_2"/>
    <property type="match status" value="1"/>
</dbReference>
<evidence type="ECO:0000313" key="10">
    <source>
        <dbReference type="Proteomes" id="UP001208017"/>
    </source>
</evidence>
<dbReference type="SUPFAM" id="SSF88659">
    <property type="entry name" value="Sigma3 and sigma4 domains of RNA polymerase sigma factors"/>
    <property type="match status" value="1"/>
</dbReference>
<keyword evidence="10" id="KW-1185">Reference proteome</keyword>
<dbReference type="PANTHER" id="PTHR43133:SF52">
    <property type="entry name" value="ECF RNA POLYMERASE SIGMA FACTOR SIGL"/>
    <property type="match status" value="1"/>
</dbReference>
<evidence type="ECO:0000256" key="5">
    <source>
        <dbReference type="ARBA" id="ARBA00023163"/>
    </source>
</evidence>
<dbReference type="PANTHER" id="PTHR43133">
    <property type="entry name" value="RNA POLYMERASE ECF-TYPE SIGMA FACTO"/>
    <property type="match status" value="1"/>
</dbReference>
<dbReference type="InterPro" id="IPR013324">
    <property type="entry name" value="RNA_pol_sigma_r3/r4-like"/>
</dbReference>
<keyword evidence="4 6" id="KW-0238">DNA-binding</keyword>
<sequence length="180" mass="20847">MVERDLDEWYRLYHRDVFAYIGYHVRGRQDVEDIAQEVFVRVLIGAERYQGLASPKTWILAIARRTVADWYRKKRLKALFSLSEAFDVVSEEPSPHEQAVMGAREARLREGLLQLKKDARDVVVLRMLHEFSTEETAEILGWSSAKTRTTLHRAMKKLQELLGEDELFAPESAEKGVSVK</sequence>
<dbReference type="Gene3D" id="1.10.1740.10">
    <property type="match status" value="1"/>
</dbReference>
<reference evidence="9 10" key="1">
    <citation type="submission" date="2022-11" db="EMBL/GenBank/DDBJ databases">
        <title>Study of microbial diversity in lake waters.</title>
        <authorList>
            <person name="Zhang J."/>
        </authorList>
    </citation>
    <scope>NUCLEOTIDE SEQUENCE [LARGE SCALE GENOMIC DNA]</scope>
    <source>
        <strain evidence="9 10">DT12</strain>
    </source>
</reference>
<dbReference type="CDD" id="cd06171">
    <property type="entry name" value="Sigma70_r4"/>
    <property type="match status" value="1"/>
</dbReference>
<dbReference type="InterPro" id="IPR036388">
    <property type="entry name" value="WH-like_DNA-bd_sf"/>
</dbReference>
<name>A0ABT3X5S1_9BACL</name>
<feature type="domain" description="RNA polymerase sigma-70 region 2" evidence="7">
    <location>
        <begin position="10"/>
        <end position="75"/>
    </location>
</feature>
<evidence type="ECO:0000256" key="6">
    <source>
        <dbReference type="RuleBase" id="RU000716"/>
    </source>
</evidence>
<evidence type="ECO:0000259" key="8">
    <source>
        <dbReference type="Pfam" id="PF08281"/>
    </source>
</evidence>
<organism evidence="9 10">
    <name type="scientific">Tumebacillus lacus</name>
    <dbReference type="NCBI Taxonomy" id="2995335"/>
    <lineage>
        <taxon>Bacteria</taxon>
        <taxon>Bacillati</taxon>
        <taxon>Bacillota</taxon>
        <taxon>Bacilli</taxon>
        <taxon>Bacillales</taxon>
        <taxon>Alicyclobacillaceae</taxon>
        <taxon>Tumebacillus</taxon>
    </lineage>
</organism>
<dbReference type="EMBL" id="JAPMLT010000003">
    <property type="protein sequence ID" value="MCX7570064.1"/>
    <property type="molecule type" value="Genomic_DNA"/>
</dbReference>
<comment type="caution">
    <text evidence="9">The sequence shown here is derived from an EMBL/GenBank/DDBJ whole genome shotgun (WGS) entry which is preliminary data.</text>
</comment>
<dbReference type="PROSITE" id="PS01063">
    <property type="entry name" value="SIGMA70_ECF"/>
    <property type="match status" value="1"/>
</dbReference>
<dbReference type="InterPro" id="IPR013325">
    <property type="entry name" value="RNA_pol_sigma_r2"/>
</dbReference>
<evidence type="ECO:0000256" key="3">
    <source>
        <dbReference type="ARBA" id="ARBA00023082"/>
    </source>
</evidence>
<dbReference type="Proteomes" id="UP001208017">
    <property type="component" value="Unassembled WGS sequence"/>
</dbReference>
<evidence type="ECO:0000256" key="4">
    <source>
        <dbReference type="ARBA" id="ARBA00023125"/>
    </source>
</evidence>
<dbReference type="NCBIfam" id="TIGR02937">
    <property type="entry name" value="sigma70-ECF"/>
    <property type="match status" value="1"/>
</dbReference>
<evidence type="ECO:0000256" key="1">
    <source>
        <dbReference type="ARBA" id="ARBA00010641"/>
    </source>
</evidence>
<dbReference type="SUPFAM" id="SSF88946">
    <property type="entry name" value="Sigma2 domain of RNA polymerase sigma factors"/>
    <property type="match status" value="1"/>
</dbReference>
<evidence type="ECO:0000256" key="2">
    <source>
        <dbReference type="ARBA" id="ARBA00023015"/>
    </source>
</evidence>
<keyword evidence="3 6" id="KW-0731">Sigma factor</keyword>